<dbReference type="PANTHER" id="PTHR14136:SF17">
    <property type="entry name" value="BTB_POZ DOMAIN-CONTAINING PROTEIN KCTD9"/>
    <property type="match status" value="1"/>
</dbReference>
<organism evidence="1 2">
    <name type="scientific">Scytonema hofmannii FACHB-248</name>
    <dbReference type="NCBI Taxonomy" id="1842502"/>
    <lineage>
        <taxon>Bacteria</taxon>
        <taxon>Bacillati</taxon>
        <taxon>Cyanobacteriota</taxon>
        <taxon>Cyanophyceae</taxon>
        <taxon>Nostocales</taxon>
        <taxon>Scytonemataceae</taxon>
        <taxon>Scytonema</taxon>
    </lineage>
</organism>
<proteinExistence type="predicted"/>
<accession>A0ABR8GSK7</accession>
<evidence type="ECO:0000313" key="2">
    <source>
        <dbReference type="Proteomes" id="UP000660380"/>
    </source>
</evidence>
<protein>
    <submittedName>
        <fullName evidence="1">Pentapeptide repeat-containing protein</fullName>
    </submittedName>
</protein>
<keyword evidence="2" id="KW-1185">Reference proteome</keyword>
<reference evidence="1 2" key="1">
    <citation type="journal article" date="2020" name="ISME J.">
        <title>Comparative genomics reveals insights into cyanobacterial evolution and habitat adaptation.</title>
        <authorList>
            <person name="Chen M.Y."/>
            <person name="Teng W.K."/>
            <person name="Zhao L."/>
            <person name="Hu C.X."/>
            <person name="Zhou Y.K."/>
            <person name="Han B.P."/>
            <person name="Song L.R."/>
            <person name="Shu W.S."/>
        </authorList>
    </citation>
    <scope>NUCLEOTIDE SEQUENCE [LARGE SCALE GENOMIC DNA]</scope>
    <source>
        <strain evidence="1 2">FACHB-248</strain>
    </source>
</reference>
<dbReference type="Proteomes" id="UP000660380">
    <property type="component" value="Unassembled WGS sequence"/>
</dbReference>
<dbReference type="EMBL" id="JACJTA010000038">
    <property type="protein sequence ID" value="MBD2606318.1"/>
    <property type="molecule type" value="Genomic_DNA"/>
</dbReference>
<comment type="caution">
    <text evidence="1">The sequence shown here is derived from an EMBL/GenBank/DDBJ whole genome shotgun (WGS) entry which is preliminary data.</text>
</comment>
<name>A0ABR8GSK7_9CYAN</name>
<sequence>MANEEHLAIIKQGVSIWNKWRSENPLIKPNLAEINLSNTNLRNANLDEVDLSKAHLGAVDFTRASLVGANLREADISIAYLKEATLEDADLTSARLMMSDLRMSNFSNALLINANLNKANLTSSNFTEANLIAVSLRESNLTGANFTRANLSEVNFSAANLTATNFSNANLTEANISRVKALETNFTNAILTGVSLEDWLINNATKLDDVICDYVYLKSGKQERLPINRIFDKGEFTKLFQKASSIIELIFHNGVDWIAFAYSFGKLKIENESAELVIQSIENKGEGIVVVKVKTSFSVDKTKINQEFLAGYEYACKILEPQYRARIEDKDKHINQLFVLLQQLQDKFIEIPRLMAEQPRVQQNLSGQFYGVTGNIENDLNVNASEQ</sequence>
<dbReference type="InterPro" id="IPR001646">
    <property type="entry name" value="5peptide_repeat"/>
</dbReference>
<gene>
    <name evidence="1" type="ORF">H6G81_17720</name>
</gene>
<dbReference type="RefSeq" id="WP_051502737.1">
    <property type="nucleotide sequence ID" value="NZ_JACJTA010000038.1"/>
</dbReference>
<dbReference type="SUPFAM" id="SSF141571">
    <property type="entry name" value="Pentapeptide repeat-like"/>
    <property type="match status" value="2"/>
</dbReference>
<dbReference type="InterPro" id="IPR051082">
    <property type="entry name" value="Pentapeptide-BTB/POZ_domain"/>
</dbReference>
<dbReference type="Gene3D" id="2.160.20.80">
    <property type="entry name" value="E3 ubiquitin-protein ligase SopA"/>
    <property type="match status" value="1"/>
</dbReference>
<evidence type="ECO:0000313" key="1">
    <source>
        <dbReference type="EMBL" id="MBD2606318.1"/>
    </source>
</evidence>
<dbReference type="PANTHER" id="PTHR14136">
    <property type="entry name" value="BTB_POZ DOMAIN-CONTAINING PROTEIN KCTD9"/>
    <property type="match status" value="1"/>
</dbReference>
<dbReference type="Pfam" id="PF00805">
    <property type="entry name" value="Pentapeptide"/>
    <property type="match status" value="3"/>
</dbReference>